<dbReference type="SMART" id="SM00850">
    <property type="entry name" value="LytTR"/>
    <property type="match status" value="1"/>
</dbReference>
<feature type="domain" description="HTH LytTR-type" evidence="3">
    <location>
        <begin position="145"/>
        <end position="248"/>
    </location>
</feature>
<protein>
    <submittedName>
        <fullName evidence="4">Response regulator transcription factor</fullName>
    </submittedName>
</protein>
<dbReference type="PROSITE" id="PS50930">
    <property type="entry name" value="HTH_LYTTR"/>
    <property type="match status" value="1"/>
</dbReference>
<reference evidence="4 5" key="1">
    <citation type="submission" date="2020-03" db="EMBL/GenBank/DDBJ databases">
        <authorList>
            <person name="Kim M.K."/>
        </authorList>
    </citation>
    <scope>NUCLEOTIDE SEQUENCE [LARGE SCALE GENOMIC DNA]</scope>
    <source>
        <strain evidence="4 5">BT328</strain>
    </source>
</reference>
<dbReference type="EMBL" id="CP050063">
    <property type="protein sequence ID" value="QIP12655.1"/>
    <property type="molecule type" value="Genomic_DNA"/>
</dbReference>
<dbReference type="Proteomes" id="UP000501802">
    <property type="component" value="Chromosome"/>
</dbReference>
<keyword evidence="5" id="KW-1185">Reference proteome</keyword>
<dbReference type="SMART" id="SM00448">
    <property type="entry name" value="REC"/>
    <property type="match status" value="1"/>
</dbReference>
<dbReference type="Gene3D" id="2.40.50.1020">
    <property type="entry name" value="LytTr DNA-binding domain"/>
    <property type="match status" value="1"/>
</dbReference>
<dbReference type="InterPro" id="IPR011006">
    <property type="entry name" value="CheY-like_superfamily"/>
</dbReference>
<feature type="modified residue" description="4-aspartylphosphate" evidence="1">
    <location>
        <position position="57"/>
    </location>
</feature>
<dbReference type="PROSITE" id="PS50110">
    <property type="entry name" value="RESPONSE_REGULATORY"/>
    <property type="match status" value="1"/>
</dbReference>
<feature type="domain" description="Response regulatory" evidence="2">
    <location>
        <begin position="5"/>
        <end position="118"/>
    </location>
</feature>
<keyword evidence="1" id="KW-0597">Phosphoprotein</keyword>
<dbReference type="RefSeq" id="WP_167206967.1">
    <property type="nucleotide sequence ID" value="NZ_CP050063.1"/>
</dbReference>
<dbReference type="KEGG" id="spib:G8759_08475"/>
<dbReference type="PANTHER" id="PTHR37299:SF1">
    <property type="entry name" value="STAGE 0 SPORULATION PROTEIN A HOMOLOG"/>
    <property type="match status" value="1"/>
</dbReference>
<dbReference type="InterPro" id="IPR046947">
    <property type="entry name" value="LytR-like"/>
</dbReference>
<name>A0A6G9AK50_9BACT</name>
<sequence length="249" mass="28279">MMKLSAILVDDERASLDALRVKIQKVAPDVDVLQTFQHPSDAVASLAHYKPDVLFLDIDMPGMNGFSLLRELGTIDFEVIFCTAYGQYAIDALRMSALDFLLKPIHEGELQQAIERLHQKRQHRETVSIDINRPTPSPHALFNKIAVSSLRGLMFVPVQDIIRLEADSNYTTFYLVDGRKIVATRTLKDFADLLEPLSFVRIHRSSLINLQHLSEYVRGEGGTVVMSDGSEVEVSRREKQHFFERIGWV</sequence>
<dbReference type="Gene3D" id="3.40.50.2300">
    <property type="match status" value="1"/>
</dbReference>
<evidence type="ECO:0000313" key="4">
    <source>
        <dbReference type="EMBL" id="QIP12655.1"/>
    </source>
</evidence>
<dbReference type="PANTHER" id="PTHR37299">
    <property type="entry name" value="TRANSCRIPTIONAL REGULATOR-RELATED"/>
    <property type="match status" value="1"/>
</dbReference>
<accession>A0A6G9AK50</accession>
<proteinExistence type="predicted"/>
<organism evidence="4 5">
    <name type="scientific">Spirosoma aureum</name>
    <dbReference type="NCBI Taxonomy" id="2692134"/>
    <lineage>
        <taxon>Bacteria</taxon>
        <taxon>Pseudomonadati</taxon>
        <taxon>Bacteroidota</taxon>
        <taxon>Cytophagia</taxon>
        <taxon>Cytophagales</taxon>
        <taxon>Cytophagaceae</taxon>
        <taxon>Spirosoma</taxon>
    </lineage>
</organism>
<dbReference type="SUPFAM" id="SSF52172">
    <property type="entry name" value="CheY-like"/>
    <property type="match status" value="1"/>
</dbReference>
<dbReference type="AlphaFoldDB" id="A0A6G9AK50"/>
<evidence type="ECO:0000259" key="3">
    <source>
        <dbReference type="PROSITE" id="PS50930"/>
    </source>
</evidence>
<evidence type="ECO:0000313" key="5">
    <source>
        <dbReference type="Proteomes" id="UP000501802"/>
    </source>
</evidence>
<dbReference type="InterPro" id="IPR001789">
    <property type="entry name" value="Sig_transdc_resp-reg_receiver"/>
</dbReference>
<evidence type="ECO:0000259" key="2">
    <source>
        <dbReference type="PROSITE" id="PS50110"/>
    </source>
</evidence>
<dbReference type="Pfam" id="PF00072">
    <property type="entry name" value="Response_reg"/>
    <property type="match status" value="1"/>
</dbReference>
<dbReference type="GO" id="GO:0000156">
    <property type="term" value="F:phosphorelay response regulator activity"/>
    <property type="evidence" value="ECO:0007669"/>
    <property type="project" value="InterPro"/>
</dbReference>
<gene>
    <name evidence="4" type="ORF">G8759_08475</name>
</gene>
<dbReference type="InterPro" id="IPR007492">
    <property type="entry name" value="LytTR_DNA-bd_dom"/>
</dbReference>
<dbReference type="Pfam" id="PF04397">
    <property type="entry name" value="LytTR"/>
    <property type="match status" value="1"/>
</dbReference>
<dbReference type="GO" id="GO:0003677">
    <property type="term" value="F:DNA binding"/>
    <property type="evidence" value="ECO:0007669"/>
    <property type="project" value="InterPro"/>
</dbReference>
<evidence type="ECO:0000256" key="1">
    <source>
        <dbReference type="PROSITE-ProRule" id="PRU00169"/>
    </source>
</evidence>